<sequence length="113" mass="13672">MIMLIIRDLGLDILNLEPIETESFKKTHKMDSFTYERHHVFINDKMSIDVNRLALVMHKNHKDLEGKSDLVLDLIQRRIDLTFDCPQYYKTNLKDWSELWKYFLVLRINNLYV</sequence>
<accession>X1ENX4</accession>
<dbReference type="EMBL" id="BARU01001536">
    <property type="protein sequence ID" value="GAH18829.1"/>
    <property type="molecule type" value="Genomic_DNA"/>
</dbReference>
<feature type="non-terminal residue" evidence="1">
    <location>
        <position position="113"/>
    </location>
</feature>
<evidence type="ECO:0000313" key="1">
    <source>
        <dbReference type="EMBL" id="GAH18829.1"/>
    </source>
</evidence>
<reference evidence="1" key="1">
    <citation type="journal article" date="2014" name="Front. Microbiol.">
        <title>High frequency of phylogenetically diverse reductive dehalogenase-homologous genes in deep subseafloor sedimentary metagenomes.</title>
        <authorList>
            <person name="Kawai M."/>
            <person name="Futagami T."/>
            <person name="Toyoda A."/>
            <person name="Takaki Y."/>
            <person name="Nishi S."/>
            <person name="Hori S."/>
            <person name="Arai W."/>
            <person name="Tsubouchi T."/>
            <person name="Morono Y."/>
            <person name="Uchiyama I."/>
            <person name="Ito T."/>
            <person name="Fujiyama A."/>
            <person name="Inagaki F."/>
            <person name="Takami H."/>
        </authorList>
    </citation>
    <scope>NUCLEOTIDE SEQUENCE</scope>
    <source>
        <strain evidence="1">Expedition CK06-06</strain>
    </source>
</reference>
<name>X1ENX4_9ZZZZ</name>
<organism evidence="1">
    <name type="scientific">marine sediment metagenome</name>
    <dbReference type="NCBI Taxonomy" id="412755"/>
    <lineage>
        <taxon>unclassified sequences</taxon>
        <taxon>metagenomes</taxon>
        <taxon>ecological metagenomes</taxon>
    </lineage>
</organism>
<dbReference type="AlphaFoldDB" id="X1ENX4"/>
<protein>
    <submittedName>
        <fullName evidence="1">Uncharacterized protein</fullName>
    </submittedName>
</protein>
<comment type="caution">
    <text evidence="1">The sequence shown here is derived from an EMBL/GenBank/DDBJ whole genome shotgun (WGS) entry which is preliminary data.</text>
</comment>
<gene>
    <name evidence="1" type="ORF">S03H2_03989</name>
</gene>
<proteinExistence type="predicted"/>